<evidence type="ECO:0000259" key="2">
    <source>
        <dbReference type="Pfam" id="PF11181"/>
    </source>
</evidence>
<dbReference type="AlphaFoldDB" id="A0A7L5AHD8"/>
<keyword evidence="1" id="KW-1133">Transmembrane helix</keyword>
<keyword evidence="1" id="KW-0812">Transmembrane</keyword>
<dbReference type="Pfam" id="PF11181">
    <property type="entry name" value="YflT"/>
    <property type="match status" value="1"/>
</dbReference>
<proteinExistence type="predicted"/>
<evidence type="ECO:0000256" key="1">
    <source>
        <dbReference type="SAM" id="Phobius"/>
    </source>
</evidence>
<accession>A0A7L5AHD8</accession>
<keyword evidence="4" id="KW-1185">Reference proteome</keyword>
<dbReference type="EMBL" id="CP017146">
    <property type="protein sequence ID" value="QHO69422.1"/>
    <property type="molecule type" value="Genomic_DNA"/>
</dbReference>
<dbReference type="Proteomes" id="UP000464507">
    <property type="component" value="Chromosome"/>
</dbReference>
<feature type="transmembrane region" description="Helical" evidence="1">
    <location>
        <begin position="99"/>
        <end position="124"/>
    </location>
</feature>
<reference evidence="3 4" key="1">
    <citation type="submission" date="2016-09" db="EMBL/GenBank/DDBJ databases">
        <title>Complete genome sequence of microbes from the polar regions.</title>
        <authorList>
            <person name="Liao L."/>
            <person name="Chen B."/>
        </authorList>
    </citation>
    <scope>NUCLEOTIDE SEQUENCE [LARGE SCALE GENOMIC DNA]</scope>
    <source>
        <strain evidence="3 4">ZS314</strain>
    </source>
</reference>
<gene>
    <name evidence="3" type="ORF">BHD05_06945</name>
</gene>
<evidence type="ECO:0000313" key="4">
    <source>
        <dbReference type="Proteomes" id="UP000464507"/>
    </source>
</evidence>
<feature type="domain" description="General stress protein 17M-like" evidence="2">
    <location>
        <begin position="22"/>
        <end position="109"/>
    </location>
</feature>
<feature type="transmembrane region" description="Helical" evidence="1">
    <location>
        <begin position="71"/>
        <end position="93"/>
    </location>
</feature>
<dbReference type="KEGG" id="mant:BHD05_06945"/>
<organism evidence="3 4">
    <name type="scientific">Marisediminicola antarctica</name>
    <dbReference type="NCBI Taxonomy" id="674079"/>
    <lineage>
        <taxon>Bacteria</taxon>
        <taxon>Bacillati</taxon>
        <taxon>Actinomycetota</taxon>
        <taxon>Actinomycetes</taxon>
        <taxon>Micrococcales</taxon>
        <taxon>Microbacteriaceae</taxon>
        <taxon>Marisediminicola</taxon>
    </lineage>
</organism>
<sequence>MTTPSPFSRRSQVFPTLPRGDVLGTYETYPEAQAVVDRLAKAEFPIKQVSIVGSGLKTVERVTGKLTNAKAAGAGAASGAWLGLFFGLILFLFSAEPSSFVFVGAAVLIGGGFGMIFSLVSYALNRRRHDFTSINQVLASQYEIIIDPSLTIRAQELLARPQPTE</sequence>
<dbReference type="OrthoDB" id="3381462at2"/>
<dbReference type="InterPro" id="IPR025889">
    <property type="entry name" value="GSP17M-like_dom"/>
</dbReference>
<protein>
    <recommendedName>
        <fullName evidence="2">General stress protein 17M-like domain-containing protein</fullName>
    </recommendedName>
</protein>
<dbReference type="RefSeq" id="WP_161885785.1">
    <property type="nucleotide sequence ID" value="NZ_CP017146.1"/>
</dbReference>
<evidence type="ECO:0000313" key="3">
    <source>
        <dbReference type="EMBL" id="QHO69422.1"/>
    </source>
</evidence>
<keyword evidence="1" id="KW-0472">Membrane</keyword>
<name>A0A7L5AHD8_9MICO</name>